<evidence type="ECO:0000256" key="5">
    <source>
        <dbReference type="RuleBase" id="RU003858"/>
    </source>
</evidence>
<comment type="caution">
    <text evidence="9">The sequence shown here is derived from an EMBL/GenBank/DDBJ whole genome shotgun (WGS) entry which is preliminary data.</text>
</comment>
<proteinExistence type="inferred from homology"/>
<dbReference type="SUPFAM" id="SSF47661">
    <property type="entry name" value="t-snare proteins"/>
    <property type="match status" value="1"/>
</dbReference>
<evidence type="ECO:0000256" key="7">
    <source>
        <dbReference type="SAM" id="Phobius"/>
    </source>
</evidence>
<keyword evidence="7" id="KW-0812">Transmembrane</keyword>
<keyword evidence="3" id="KW-0813">Transport</keyword>
<evidence type="ECO:0000256" key="2">
    <source>
        <dbReference type="ARBA" id="ARBA00009063"/>
    </source>
</evidence>
<name>A0AAD8RMF1_LOLMU</name>
<dbReference type="Pfam" id="PF05739">
    <property type="entry name" value="SNARE"/>
    <property type="match status" value="1"/>
</dbReference>
<feature type="domain" description="T-SNARE coiled-coil homology" evidence="8">
    <location>
        <begin position="500"/>
        <end position="562"/>
    </location>
</feature>
<evidence type="ECO:0000313" key="10">
    <source>
        <dbReference type="Proteomes" id="UP001231189"/>
    </source>
</evidence>
<dbReference type="Proteomes" id="UP001231189">
    <property type="component" value="Unassembled WGS sequence"/>
</dbReference>
<dbReference type="Gene3D" id="1.20.58.70">
    <property type="match status" value="1"/>
</dbReference>
<dbReference type="Pfam" id="PF00804">
    <property type="entry name" value="Syntaxin"/>
    <property type="match status" value="1"/>
</dbReference>
<evidence type="ECO:0000256" key="4">
    <source>
        <dbReference type="ARBA" id="ARBA00022927"/>
    </source>
</evidence>
<dbReference type="InterPro" id="IPR010989">
    <property type="entry name" value="SNARE"/>
</dbReference>
<evidence type="ECO:0000256" key="6">
    <source>
        <dbReference type="SAM" id="MobiDB-lite"/>
    </source>
</evidence>
<dbReference type="InterPro" id="IPR000727">
    <property type="entry name" value="T_SNARE_dom"/>
</dbReference>
<dbReference type="PANTHER" id="PTHR19957:SF419">
    <property type="entry name" value="OS06G0168500 PROTEIN"/>
    <property type="match status" value="1"/>
</dbReference>
<dbReference type="CDD" id="cd00179">
    <property type="entry name" value="SynN"/>
    <property type="match status" value="1"/>
</dbReference>
<evidence type="ECO:0000256" key="1">
    <source>
        <dbReference type="ARBA" id="ARBA00004521"/>
    </source>
</evidence>
<dbReference type="PROSITE" id="PS50192">
    <property type="entry name" value="T_SNARE"/>
    <property type="match status" value="1"/>
</dbReference>
<dbReference type="FunFam" id="1.20.5.110:FF:000008">
    <property type="entry name" value="Syntaxin 132"/>
    <property type="match status" value="1"/>
</dbReference>
<dbReference type="InterPro" id="IPR006011">
    <property type="entry name" value="Syntaxin_N"/>
</dbReference>
<dbReference type="InterPro" id="IPR006012">
    <property type="entry name" value="Syntaxin/epimorphin_CS"/>
</dbReference>
<feature type="region of interest" description="Disordered" evidence="6">
    <location>
        <begin position="139"/>
        <end position="177"/>
    </location>
</feature>
<dbReference type="PANTHER" id="PTHR19957">
    <property type="entry name" value="SYNTAXIN"/>
    <property type="match status" value="1"/>
</dbReference>
<dbReference type="GO" id="GO:0005886">
    <property type="term" value="C:plasma membrane"/>
    <property type="evidence" value="ECO:0007669"/>
    <property type="project" value="UniProtKB-SubCell"/>
</dbReference>
<keyword evidence="10" id="KW-1185">Reference proteome</keyword>
<dbReference type="InterPro" id="IPR045242">
    <property type="entry name" value="Syntaxin"/>
</dbReference>
<protein>
    <recommendedName>
        <fullName evidence="8">t-SNARE coiled-coil homology domain-containing protein</fullName>
    </recommendedName>
</protein>
<accession>A0AAD8RMF1</accession>
<keyword evidence="4" id="KW-0653">Protein transport</keyword>
<comment type="similarity">
    <text evidence="2 5">Belongs to the syntaxin family.</text>
</comment>
<dbReference type="SMART" id="SM00397">
    <property type="entry name" value="t_SNARE"/>
    <property type="match status" value="1"/>
</dbReference>
<evidence type="ECO:0000256" key="3">
    <source>
        <dbReference type="ARBA" id="ARBA00022448"/>
    </source>
</evidence>
<evidence type="ECO:0000259" key="8">
    <source>
        <dbReference type="PROSITE" id="PS50192"/>
    </source>
</evidence>
<feature type="transmembrane region" description="Helical" evidence="7">
    <location>
        <begin position="575"/>
        <end position="595"/>
    </location>
</feature>
<dbReference type="GO" id="GO:0000149">
    <property type="term" value="F:SNARE binding"/>
    <property type="evidence" value="ECO:0007669"/>
    <property type="project" value="TreeGrafter"/>
</dbReference>
<feature type="region of interest" description="Disordered" evidence="6">
    <location>
        <begin position="204"/>
        <end position="228"/>
    </location>
</feature>
<dbReference type="SMART" id="SM00503">
    <property type="entry name" value="SynN"/>
    <property type="match status" value="1"/>
</dbReference>
<dbReference type="GO" id="GO:0012505">
    <property type="term" value="C:endomembrane system"/>
    <property type="evidence" value="ECO:0007669"/>
    <property type="project" value="TreeGrafter"/>
</dbReference>
<dbReference type="GO" id="GO:0006906">
    <property type="term" value="P:vesicle fusion"/>
    <property type="evidence" value="ECO:0007669"/>
    <property type="project" value="TreeGrafter"/>
</dbReference>
<dbReference type="EMBL" id="JAUUTY010000005">
    <property type="protein sequence ID" value="KAK1627683.1"/>
    <property type="molecule type" value="Genomic_DNA"/>
</dbReference>
<dbReference type="GO" id="GO:0031201">
    <property type="term" value="C:SNARE complex"/>
    <property type="evidence" value="ECO:0007669"/>
    <property type="project" value="TreeGrafter"/>
</dbReference>
<feature type="compositionally biased region" description="Low complexity" evidence="6">
    <location>
        <begin position="139"/>
        <end position="154"/>
    </location>
</feature>
<dbReference type="PROSITE" id="PS00914">
    <property type="entry name" value="SYNTAXIN"/>
    <property type="match status" value="1"/>
</dbReference>
<keyword evidence="7" id="KW-1133">Transmembrane helix</keyword>
<reference evidence="9" key="1">
    <citation type="submission" date="2023-07" db="EMBL/GenBank/DDBJ databases">
        <title>A chromosome-level genome assembly of Lolium multiflorum.</title>
        <authorList>
            <person name="Chen Y."/>
            <person name="Copetti D."/>
            <person name="Kolliker R."/>
            <person name="Studer B."/>
        </authorList>
    </citation>
    <scope>NUCLEOTIDE SEQUENCE</scope>
    <source>
        <strain evidence="9">02402/16</strain>
        <tissue evidence="9">Leaf</tissue>
    </source>
</reference>
<sequence>MAGACSRHNTYPNGCLLHRVLHANITWRGSRDLQQQSTAARGQVGSGALAGRRRRGRGTATRGQGGGGALAGAICWVGGGGSACSGQGRRLSRTGQTAAVAGAGQAAGPGQARLPAAPHVGGPHLPPPTRSTITFPTPITTSSSAPVTTAATCPGPGDIHRRPRPRRTPPPAPASATVTACPGPAACPAPTTAAVCPVLDNRRRLPSARQPPPLPTLTRASTAASPDPANRACQRAAASLSACGRAPPAAPPPCQHAAAHLPTRRRRLLLQVPAAAPSAVGISSFRCGYNRKGNLLSDSFELSKEERARGNVDIELGLQGHTASSAQPGFDGFFEQVREIEKVLDTLTKLLKDLQNSNEESKVVTKSAAMKEIKKRMEKDVNEVTKVARLGKSKLQKLNKDNLANREKQGFGKGSAVDRSRTSKTSALTTKLRERISDFQTLREAIQTEYREVVERRVFTVTGERADEETIDKLIETGDSEQIFQRAIQEQGRGRVLDTLQEIQERHDTVKEIETKLLELQQIFLDLSVLVEAQGEILDNIEAQVVGAAEHVQTGTNLLQKAKILQKNSRKCACIGIIILLLAILIIVLSLRPWAK</sequence>
<dbReference type="GO" id="GO:0006887">
    <property type="term" value="P:exocytosis"/>
    <property type="evidence" value="ECO:0007669"/>
    <property type="project" value="TreeGrafter"/>
</dbReference>
<dbReference type="GO" id="GO:0048278">
    <property type="term" value="P:vesicle docking"/>
    <property type="evidence" value="ECO:0007669"/>
    <property type="project" value="TreeGrafter"/>
</dbReference>
<dbReference type="GO" id="GO:0005484">
    <property type="term" value="F:SNAP receptor activity"/>
    <property type="evidence" value="ECO:0007669"/>
    <property type="project" value="InterPro"/>
</dbReference>
<dbReference type="Gene3D" id="1.20.5.110">
    <property type="match status" value="1"/>
</dbReference>
<gene>
    <name evidence="9" type="ORF">QYE76_001998</name>
</gene>
<comment type="subcellular location">
    <subcellularLocation>
        <location evidence="1">Cell membrane</location>
        <topology evidence="1">Single-pass type IV membrane protein</topology>
    </subcellularLocation>
</comment>
<keyword evidence="7" id="KW-0472">Membrane</keyword>
<dbReference type="CDD" id="cd15848">
    <property type="entry name" value="SNARE_syntaxin1-like"/>
    <property type="match status" value="1"/>
</dbReference>
<evidence type="ECO:0000313" key="9">
    <source>
        <dbReference type="EMBL" id="KAK1627683.1"/>
    </source>
</evidence>
<dbReference type="GO" id="GO:0006886">
    <property type="term" value="P:intracellular protein transport"/>
    <property type="evidence" value="ECO:0007669"/>
    <property type="project" value="InterPro"/>
</dbReference>
<feature type="region of interest" description="Disordered" evidence="6">
    <location>
        <begin position="32"/>
        <end position="65"/>
    </location>
</feature>
<dbReference type="AlphaFoldDB" id="A0AAD8RMF1"/>
<organism evidence="9 10">
    <name type="scientific">Lolium multiflorum</name>
    <name type="common">Italian ryegrass</name>
    <name type="synonym">Lolium perenne subsp. multiflorum</name>
    <dbReference type="NCBI Taxonomy" id="4521"/>
    <lineage>
        <taxon>Eukaryota</taxon>
        <taxon>Viridiplantae</taxon>
        <taxon>Streptophyta</taxon>
        <taxon>Embryophyta</taxon>
        <taxon>Tracheophyta</taxon>
        <taxon>Spermatophyta</taxon>
        <taxon>Magnoliopsida</taxon>
        <taxon>Liliopsida</taxon>
        <taxon>Poales</taxon>
        <taxon>Poaceae</taxon>
        <taxon>BOP clade</taxon>
        <taxon>Pooideae</taxon>
        <taxon>Poodae</taxon>
        <taxon>Poeae</taxon>
        <taxon>Poeae Chloroplast Group 2 (Poeae type)</taxon>
        <taxon>Loliodinae</taxon>
        <taxon>Loliinae</taxon>
        <taxon>Lolium</taxon>
    </lineage>
</organism>